<dbReference type="Gene3D" id="2.60.40.1180">
    <property type="entry name" value="Golgi alpha-mannosidase II"/>
    <property type="match status" value="1"/>
</dbReference>
<keyword evidence="3" id="KW-1185">Reference proteome</keyword>
<sequence length="84" mass="9488">MSENKTVKYHIPEQGIYVYARTSEGKTEMIILNSTNKEQVLPCQHYNALTRDSKGGTILTSGKKVDFTKNLIIPANQSLIIEFK</sequence>
<proteinExistence type="predicted"/>
<dbReference type="Pfam" id="PF10438">
    <property type="entry name" value="Cyc-maltodext_C"/>
    <property type="match status" value="1"/>
</dbReference>
<accession>A0ABR8YA37</accession>
<evidence type="ECO:0000313" key="3">
    <source>
        <dbReference type="Proteomes" id="UP000620874"/>
    </source>
</evidence>
<reference evidence="2 3" key="1">
    <citation type="submission" date="2020-08" db="EMBL/GenBank/DDBJ databases">
        <title>A Genomic Blueprint of the Chicken Gut Microbiome.</title>
        <authorList>
            <person name="Gilroy R."/>
            <person name="Ravi A."/>
            <person name="Getino M."/>
            <person name="Pursley I."/>
            <person name="Horton D.L."/>
            <person name="Alikhan N.-F."/>
            <person name="Baker D."/>
            <person name="Gharbi K."/>
            <person name="Hall N."/>
            <person name="Watson M."/>
            <person name="Adriaenssens E.M."/>
            <person name="Foster-Nyarko E."/>
            <person name="Jarju S."/>
            <person name="Secka A."/>
            <person name="Antonio M."/>
            <person name="Oren A."/>
            <person name="Chaudhuri R."/>
            <person name="La Ragione R.M."/>
            <person name="Hildebrand F."/>
            <person name="Pallen M.J."/>
        </authorList>
    </citation>
    <scope>NUCLEOTIDE SEQUENCE [LARGE SCALE GENOMIC DNA]</scope>
    <source>
        <strain evidence="2 3">Sa1CVN1</strain>
    </source>
</reference>
<evidence type="ECO:0000259" key="1">
    <source>
        <dbReference type="Pfam" id="PF10438"/>
    </source>
</evidence>
<name>A0ABR8YA37_9BACT</name>
<gene>
    <name evidence="2" type="ORF">H9625_11650</name>
</gene>
<dbReference type="RefSeq" id="WP_022039468.1">
    <property type="nucleotide sequence ID" value="NZ_JACSPP010000038.1"/>
</dbReference>
<dbReference type="InterPro" id="IPR019492">
    <property type="entry name" value="Cyclo-malto-dextrinase_C"/>
</dbReference>
<feature type="domain" description="Cyclo-malto-dextrinase C-terminal" evidence="1">
    <location>
        <begin position="8"/>
        <end position="82"/>
    </location>
</feature>
<dbReference type="EMBL" id="JACSPP010000038">
    <property type="protein sequence ID" value="MBD8041077.1"/>
    <property type="molecule type" value="Genomic_DNA"/>
</dbReference>
<protein>
    <submittedName>
        <fullName evidence="2">Cyclomaltodextrinase C-terminal domain-containing protein</fullName>
    </submittedName>
</protein>
<dbReference type="SUPFAM" id="SSF51011">
    <property type="entry name" value="Glycosyl hydrolase domain"/>
    <property type="match status" value="1"/>
</dbReference>
<dbReference type="InterPro" id="IPR013780">
    <property type="entry name" value="Glyco_hydro_b"/>
</dbReference>
<evidence type="ECO:0000313" key="2">
    <source>
        <dbReference type="EMBL" id="MBD8041077.1"/>
    </source>
</evidence>
<organism evidence="2 3">
    <name type="scientific">Phocaeicola intestinalis</name>
    <dbReference type="NCBI Taxonomy" id="2762212"/>
    <lineage>
        <taxon>Bacteria</taxon>
        <taxon>Pseudomonadati</taxon>
        <taxon>Bacteroidota</taxon>
        <taxon>Bacteroidia</taxon>
        <taxon>Bacteroidales</taxon>
        <taxon>Bacteroidaceae</taxon>
        <taxon>Phocaeicola</taxon>
    </lineage>
</organism>
<comment type="caution">
    <text evidence="2">The sequence shown here is derived from an EMBL/GenBank/DDBJ whole genome shotgun (WGS) entry which is preliminary data.</text>
</comment>
<dbReference type="Proteomes" id="UP000620874">
    <property type="component" value="Unassembled WGS sequence"/>
</dbReference>